<dbReference type="Pfam" id="PF00085">
    <property type="entry name" value="Thioredoxin"/>
    <property type="match status" value="1"/>
</dbReference>
<feature type="domain" description="Thioredoxin" evidence="1">
    <location>
        <begin position="54"/>
        <end position="139"/>
    </location>
</feature>
<accession>A0A9P4UXL6</accession>
<reference evidence="2" key="1">
    <citation type="journal article" date="2020" name="Stud. Mycol.">
        <title>101 Dothideomycetes genomes: a test case for predicting lifestyles and emergence of pathogens.</title>
        <authorList>
            <person name="Haridas S."/>
            <person name="Albert R."/>
            <person name="Binder M."/>
            <person name="Bloem J."/>
            <person name="Labutti K."/>
            <person name="Salamov A."/>
            <person name="Andreopoulos B."/>
            <person name="Baker S."/>
            <person name="Barry K."/>
            <person name="Bills G."/>
            <person name="Bluhm B."/>
            <person name="Cannon C."/>
            <person name="Castanera R."/>
            <person name="Culley D."/>
            <person name="Daum C."/>
            <person name="Ezra D."/>
            <person name="Gonzalez J."/>
            <person name="Henrissat B."/>
            <person name="Kuo A."/>
            <person name="Liang C."/>
            <person name="Lipzen A."/>
            <person name="Lutzoni F."/>
            <person name="Magnuson J."/>
            <person name="Mondo S."/>
            <person name="Nolan M."/>
            <person name="Ohm R."/>
            <person name="Pangilinan J."/>
            <person name="Park H.-J."/>
            <person name="Ramirez L."/>
            <person name="Alfaro M."/>
            <person name="Sun H."/>
            <person name="Tritt A."/>
            <person name="Yoshinaga Y."/>
            <person name="Zwiers L.-H."/>
            <person name="Turgeon B."/>
            <person name="Goodwin S."/>
            <person name="Spatafora J."/>
            <person name="Crous P."/>
            <person name="Grigoriev I."/>
        </authorList>
    </citation>
    <scope>NUCLEOTIDE SEQUENCE</scope>
    <source>
        <strain evidence="2">CBS 125425</strain>
    </source>
</reference>
<dbReference type="CDD" id="cd02947">
    <property type="entry name" value="TRX_family"/>
    <property type="match status" value="1"/>
</dbReference>
<protein>
    <recommendedName>
        <fullName evidence="1">Thioredoxin domain-containing protein</fullName>
    </recommendedName>
</protein>
<evidence type="ECO:0000313" key="2">
    <source>
        <dbReference type="EMBL" id="KAF2728295.1"/>
    </source>
</evidence>
<dbReference type="EMBL" id="ML996286">
    <property type="protein sequence ID" value="KAF2728295.1"/>
    <property type="molecule type" value="Genomic_DNA"/>
</dbReference>
<dbReference type="InterPro" id="IPR013766">
    <property type="entry name" value="Thioredoxin_domain"/>
</dbReference>
<proteinExistence type="predicted"/>
<keyword evidence="3" id="KW-1185">Reference proteome</keyword>
<gene>
    <name evidence="2" type="ORF">EJ04DRAFT_528748</name>
</gene>
<dbReference type="Gene3D" id="3.40.30.10">
    <property type="entry name" value="Glutaredoxin"/>
    <property type="match status" value="1"/>
</dbReference>
<dbReference type="Proteomes" id="UP000799444">
    <property type="component" value="Unassembled WGS sequence"/>
</dbReference>
<dbReference type="AlphaFoldDB" id="A0A9P4UXL6"/>
<name>A0A9P4UXL6_9PLEO</name>
<evidence type="ECO:0000259" key="1">
    <source>
        <dbReference type="Pfam" id="PF00085"/>
    </source>
</evidence>
<organism evidence="2 3">
    <name type="scientific">Polyplosphaeria fusca</name>
    <dbReference type="NCBI Taxonomy" id="682080"/>
    <lineage>
        <taxon>Eukaryota</taxon>
        <taxon>Fungi</taxon>
        <taxon>Dikarya</taxon>
        <taxon>Ascomycota</taxon>
        <taxon>Pezizomycotina</taxon>
        <taxon>Dothideomycetes</taxon>
        <taxon>Pleosporomycetidae</taxon>
        <taxon>Pleosporales</taxon>
        <taxon>Tetraplosphaeriaceae</taxon>
        <taxon>Polyplosphaeria</taxon>
    </lineage>
</organism>
<sequence length="172" mass="18980">MIIRPSISISRSLTLQIPAARRTFLDQLSHTQKFYANVRTPEELHTLTLLSAAEDKPLITLWTAKWCSTCQAVAPLVRGLIEERVGINHGGLGYVEVEMDAATIGDLPITFRITSMPTLLAFSRQEAQLETKITRPEQLKDKEFLRNWLISEAKRGGRAGGAGGKSFGGLFG</sequence>
<dbReference type="OrthoDB" id="19690at2759"/>
<evidence type="ECO:0000313" key="3">
    <source>
        <dbReference type="Proteomes" id="UP000799444"/>
    </source>
</evidence>
<dbReference type="SUPFAM" id="SSF52833">
    <property type="entry name" value="Thioredoxin-like"/>
    <property type="match status" value="1"/>
</dbReference>
<comment type="caution">
    <text evidence="2">The sequence shown here is derived from an EMBL/GenBank/DDBJ whole genome shotgun (WGS) entry which is preliminary data.</text>
</comment>
<dbReference type="InterPro" id="IPR036249">
    <property type="entry name" value="Thioredoxin-like_sf"/>
</dbReference>